<evidence type="ECO:0000313" key="2">
    <source>
        <dbReference type="Proteomes" id="UP000271031"/>
    </source>
</evidence>
<dbReference type="Proteomes" id="UP000271031">
    <property type="component" value="Unassembled WGS sequence"/>
</dbReference>
<name>A0A3M8D330_9BACL</name>
<keyword evidence="1" id="KW-0489">Methyltransferase</keyword>
<dbReference type="GO" id="GO:0032259">
    <property type="term" value="P:methylation"/>
    <property type="evidence" value="ECO:0007669"/>
    <property type="project" value="UniProtKB-KW"/>
</dbReference>
<dbReference type="InterPro" id="IPR029063">
    <property type="entry name" value="SAM-dependent_MTases_sf"/>
</dbReference>
<dbReference type="SUPFAM" id="SSF53335">
    <property type="entry name" value="S-adenosyl-L-methionine-dependent methyltransferases"/>
    <property type="match status" value="1"/>
</dbReference>
<protein>
    <submittedName>
        <fullName evidence="1">tRNA (Adenine-N(1))-methyltransferase</fullName>
    </submittedName>
</protein>
<keyword evidence="1" id="KW-0808">Transferase</keyword>
<dbReference type="InterPro" id="IPR006901">
    <property type="entry name" value="TrmK"/>
</dbReference>
<dbReference type="RefSeq" id="WP_122920500.1">
    <property type="nucleotide sequence ID" value="NZ_RHHQ01000020.1"/>
</dbReference>
<reference evidence="1 2" key="1">
    <citation type="submission" date="2018-10" db="EMBL/GenBank/DDBJ databases">
        <title>Phylogenomics of Brevibacillus.</title>
        <authorList>
            <person name="Dunlap C."/>
        </authorList>
    </citation>
    <scope>NUCLEOTIDE SEQUENCE [LARGE SCALE GENOMIC DNA]</scope>
    <source>
        <strain evidence="1 2">JCM 15716</strain>
    </source>
</reference>
<dbReference type="PANTHER" id="PTHR38451:SF1">
    <property type="entry name" value="TRNA (ADENINE(22)-N(1))-METHYLTRANSFERASE"/>
    <property type="match status" value="1"/>
</dbReference>
<comment type="caution">
    <text evidence="1">The sequence shown here is derived from an EMBL/GenBank/DDBJ whole genome shotgun (WGS) entry which is preliminary data.</text>
</comment>
<organism evidence="1 2">
    <name type="scientific">Brevibacillus fluminis</name>
    <dbReference type="NCBI Taxonomy" id="511487"/>
    <lineage>
        <taxon>Bacteria</taxon>
        <taxon>Bacillati</taxon>
        <taxon>Bacillota</taxon>
        <taxon>Bacilli</taxon>
        <taxon>Bacillales</taxon>
        <taxon>Paenibacillaceae</taxon>
        <taxon>Brevibacillus</taxon>
    </lineage>
</organism>
<gene>
    <name evidence="1" type="ORF">EDM56_23375</name>
</gene>
<dbReference type="Gene3D" id="1.10.287.1890">
    <property type="match status" value="1"/>
</dbReference>
<dbReference type="PIRSF" id="PIRSF018637">
    <property type="entry name" value="TrmK"/>
    <property type="match status" value="1"/>
</dbReference>
<dbReference type="PANTHER" id="PTHR38451">
    <property type="entry name" value="TRNA (ADENINE(22)-N(1))-METHYLTRANSFERASE"/>
    <property type="match status" value="1"/>
</dbReference>
<dbReference type="OrthoDB" id="5881184at2"/>
<sequence>MTTIPISKRLQTIAAYCPAGARVADIGSDHALLSAYLLLNNIASHVILGELNEGPYQAACRQINGLATRVRAQVRKGDGLAVLSPGEVDVICIAGMGGQLIVSILQDGRNKLPGVKRLVLQPNVGEELVRRWLYENGWQLIDETILEEDGVIYEILVAEVGEPVVPYEGQDRMTTELFRIGPFLWQKKPAILAQKWEREKNKWESIKKQIESSARTEASEKLTHIQADLDWMNEVIACLQTDKP</sequence>
<dbReference type="Gene3D" id="3.40.50.150">
    <property type="entry name" value="Vaccinia Virus protein VP39"/>
    <property type="match status" value="1"/>
</dbReference>
<dbReference type="AlphaFoldDB" id="A0A3M8D330"/>
<dbReference type="GO" id="GO:0160105">
    <property type="term" value="F:tRNA (adenine(22)-N1)-methyltransferase activity"/>
    <property type="evidence" value="ECO:0007669"/>
    <property type="project" value="InterPro"/>
</dbReference>
<dbReference type="Pfam" id="PF04816">
    <property type="entry name" value="TrmK"/>
    <property type="match status" value="1"/>
</dbReference>
<proteinExistence type="predicted"/>
<dbReference type="EMBL" id="RHHQ01000020">
    <property type="protein sequence ID" value="RNB82422.1"/>
    <property type="molecule type" value="Genomic_DNA"/>
</dbReference>
<accession>A0A3M8D330</accession>
<evidence type="ECO:0000313" key="1">
    <source>
        <dbReference type="EMBL" id="RNB82422.1"/>
    </source>
</evidence>
<keyword evidence="2" id="KW-1185">Reference proteome</keyword>